<dbReference type="AlphaFoldDB" id="A0AAD6PX26"/>
<gene>
    <name evidence="1" type="ORF">NC653_034399</name>
</gene>
<reference evidence="1" key="1">
    <citation type="journal article" date="2023" name="Mol. Ecol. Resour.">
        <title>Chromosome-level genome assembly of a triploid poplar Populus alba 'Berolinensis'.</title>
        <authorList>
            <person name="Chen S."/>
            <person name="Yu Y."/>
            <person name="Wang X."/>
            <person name="Wang S."/>
            <person name="Zhang T."/>
            <person name="Zhou Y."/>
            <person name="He R."/>
            <person name="Meng N."/>
            <person name="Wang Y."/>
            <person name="Liu W."/>
            <person name="Liu Z."/>
            <person name="Liu J."/>
            <person name="Guo Q."/>
            <person name="Huang H."/>
            <person name="Sederoff R.R."/>
            <person name="Wang G."/>
            <person name="Qu G."/>
            <person name="Chen S."/>
        </authorList>
    </citation>
    <scope>NUCLEOTIDE SEQUENCE</scope>
    <source>
        <strain evidence="1">SC-2020</strain>
    </source>
</reference>
<organism evidence="1 2">
    <name type="scientific">Populus alba x Populus x berolinensis</name>
    <dbReference type="NCBI Taxonomy" id="444605"/>
    <lineage>
        <taxon>Eukaryota</taxon>
        <taxon>Viridiplantae</taxon>
        <taxon>Streptophyta</taxon>
        <taxon>Embryophyta</taxon>
        <taxon>Tracheophyta</taxon>
        <taxon>Spermatophyta</taxon>
        <taxon>Magnoliopsida</taxon>
        <taxon>eudicotyledons</taxon>
        <taxon>Gunneridae</taxon>
        <taxon>Pentapetalae</taxon>
        <taxon>rosids</taxon>
        <taxon>fabids</taxon>
        <taxon>Malpighiales</taxon>
        <taxon>Salicaceae</taxon>
        <taxon>Saliceae</taxon>
        <taxon>Populus</taxon>
    </lineage>
</organism>
<dbReference type="EMBL" id="JAQIZT010000015">
    <property type="protein sequence ID" value="KAJ6969830.1"/>
    <property type="molecule type" value="Genomic_DNA"/>
</dbReference>
<name>A0AAD6PX26_9ROSI</name>
<evidence type="ECO:0000313" key="2">
    <source>
        <dbReference type="Proteomes" id="UP001164929"/>
    </source>
</evidence>
<evidence type="ECO:0000313" key="1">
    <source>
        <dbReference type="EMBL" id="KAJ6969830.1"/>
    </source>
</evidence>
<proteinExistence type="predicted"/>
<keyword evidence="2" id="KW-1185">Reference proteome</keyword>
<dbReference type="Proteomes" id="UP001164929">
    <property type="component" value="Chromosome 15"/>
</dbReference>
<comment type="caution">
    <text evidence="1">The sequence shown here is derived from an EMBL/GenBank/DDBJ whole genome shotgun (WGS) entry which is preliminary data.</text>
</comment>
<protein>
    <submittedName>
        <fullName evidence="1">Uncharacterized protein</fullName>
    </submittedName>
</protein>
<accession>A0AAD6PX26</accession>
<sequence length="78" mass="8556">MAVGTETSCMLLVAAINSSDAGFNVKTEPCYRRTNDLQTNYTAGCAGVVVLGLHRSVDRIHTQHHCRPAIMEMLEFDS</sequence>